<feature type="DNA-binding region" description="H-T-H motif" evidence="2">
    <location>
        <begin position="51"/>
        <end position="70"/>
    </location>
</feature>
<feature type="domain" description="HTH tetR-type" evidence="4">
    <location>
        <begin position="28"/>
        <end position="88"/>
    </location>
</feature>
<dbReference type="SUPFAM" id="SSF46689">
    <property type="entry name" value="Homeodomain-like"/>
    <property type="match status" value="1"/>
</dbReference>
<dbReference type="SUPFAM" id="SSF48498">
    <property type="entry name" value="Tetracyclin repressor-like, C-terminal domain"/>
    <property type="match status" value="1"/>
</dbReference>
<feature type="region of interest" description="Disordered" evidence="3">
    <location>
        <begin position="1"/>
        <end position="27"/>
    </location>
</feature>
<dbReference type="Proteomes" id="UP001500556">
    <property type="component" value="Unassembled WGS sequence"/>
</dbReference>
<dbReference type="PANTHER" id="PTHR30055:SF241">
    <property type="entry name" value="TRANSCRIPTIONAL REGULATORY PROTEIN"/>
    <property type="match status" value="1"/>
</dbReference>
<keyword evidence="6" id="KW-1185">Reference proteome</keyword>
<feature type="compositionally biased region" description="Polar residues" evidence="3">
    <location>
        <begin position="1"/>
        <end position="16"/>
    </location>
</feature>
<dbReference type="InterPro" id="IPR009057">
    <property type="entry name" value="Homeodomain-like_sf"/>
</dbReference>
<protein>
    <submittedName>
        <fullName evidence="5">TetR/AcrR family transcriptional regulator</fullName>
    </submittedName>
</protein>
<dbReference type="RefSeq" id="WP_345502269.1">
    <property type="nucleotide sequence ID" value="NZ_BAABLO010000004.1"/>
</dbReference>
<name>A0ABP8Y0V0_9MICO</name>
<evidence type="ECO:0000256" key="1">
    <source>
        <dbReference type="ARBA" id="ARBA00023125"/>
    </source>
</evidence>
<evidence type="ECO:0000313" key="6">
    <source>
        <dbReference type="Proteomes" id="UP001500556"/>
    </source>
</evidence>
<gene>
    <name evidence="5" type="ORF">GCM10025782_15290</name>
</gene>
<dbReference type="Pfam" id="PF00440">
    <property type="entry name" value="TetR_N"/>
    <property type="match status" value="1"/>
</dbReference>
<dbReference type="InterPro" id="IPR036271">
    <property type="entry name" value="Tet_transcr_reg_TetR-rel_C_sf"/>
</dbReference>
<dbReference type="EMBL" id="BAABLO010000004">
    <property type="protein sequence ID" value="GAA4718925.1"/>
    <property type="molecule type" value="Genomic_DNA"/>
</dbReference>
<accession>A0ABP8Y0V0</accession>
<dbReference type="InterPro" id="IPR001647">
    <property type="entry name" value="HTH_TetR"/>
</dbReference>
<proteinExistence type="predicted"/>
<organism evidence="5 6">
    <name type="scientific">Pedococcus ginsenosidimutans</name>
    <dbReference type="NCBI Taxonomy" id="490570"/>
    <lineage>
        <taxon>Bacteria</taxon>
        <taxon>Bacillati</taxon>
        <taxon>Actinomycetota</taxon>
        <taxon>Actinomycetes</taxon>
        <taxon>Micrococcales</taxon>
        <taxon>Intrasporangiaceae</taxon>
        <taxon>Pedococcus</taxon>
    </lineage>
</organism>
<dbReference type="PROSITE" id="PS50977">
    <property type="entry name" value="HTH_TETR_2"/>
    <property type="match status" value="1"/>
</dbReference>
<evidence type="ECO:0000256" key="2">
    <source>
        <dbReference type="PROSITE-ProRule" id="PRU00335"/>
    </source>
</evidence>
<dbReference type="Gene3D" id="1.10.357.10">
    <property type="entry name" value="Tetracycline Repressor, domain 2"/>
    <property type="match status" value="1"/>
</dbReference>
<dbReference type="PRINTS" id="PR00455">
    <property type="entry name" value="HTHTETR"/>
</dbReference>
<dbReference type="InterPro" id="IPR050109">
    <property type="entry name" value="HTH-type_TetR-like_transc_reg"/>
</dbReference>
<comment type="caution">
    <text evidence="5">The sequence shown here is derived from an EMBL/GenBank/DDBJ whole genome shotgun (WGS) entry which is preliminary data.</text>
</comment>
<sequence length="231" mass="25268">MTTASQDAVSRTTSRSPEAATPVSARRRATRTRLLAAAEEVFAERGFHGASVEDLCERADFTRGAFYSNFASKDELLLELYAEHAARLHTRVAEVAETPGLSLEEVLEGVFDVWDDDPEARRRWHLLTSEFALHALRDEQARAAWATLQGTLREELATLVDRVVEGQQLRPAVASTELVRLIGIVLHGGFEQHLLEPESVPAGSLERTFLPLLVRAATDGPATVGTATGGR</sequence>
<evidence type="ECO:0000313" key="5">
    <source>
        <dbReference type="EMBL" id="GAA4718925.1"/>
    </source>
</evidence>
<evidence type="ECO:0000259" key="4">
    <source>
        <dbReference type="PROSITE" id="PS50977"/>
    </source>
</evidence>
<dbReference type="PANTHER" id="PTHR30055">
    <property type="entry name" value="HTH-TYPE TRANSCRIPTIONAL REGULATOR RUTR"/>
    <property type="match status" value="1"/>
</dbReference>
<reference evidence="6" key="1">
    <citation type="journal article" date="2019" name="Int. J. Syst. Evol. Microbiol.">
        <title>The Global Catalogue of Microorganisms (GCM) 10K type strain sequencing project: providing services to taxonomists for standard genome sequencing and annotation.</title>
        <authorList>
            <consortium name="The Broad Institute Genomics Platform"/>
            <consortium name="The Broad Institute Genome Sequencing Center for Infectious Disease"/>
            <person name="Wu L."/>
            <person name="Ma J."/>
        </authorList>
    </citation>
    <scope>NUCLEOTIDE SEQUENCE [LARGE SCALE GENOMIC DNA]</scope>
    <source>
        <strain evidence="6">JCM 18961</strain>
    </source>
</reference>
<evidence type="ECO:0000256" key="3">
    <source>
        <dbReference type="SAM" id="MobiDB-lite"/>
    </source>
</evidence>
<keyword evidence="1 2" id="KW-0238">DNA-binding</keyword>